<feature type="domain" description="AB hydrolase-1" evidence="4">
    <location>
        <begin position="25"/>
        <end position="254"/>
    </location>
</feature>
<dbReference type="GO" id="GO:0070205">
    <property type="term" value="F:2-succinyl-6-hydroxy-2,4-cyclohexadiene-1-carboxylate synthase activity"/>
    <property type="evidence" value="ECO:0007669"/>
    <property type="project" value="UniProtKB-EC"/>
</dbReference>
<comment type="similarity">
    <text evidence="3">Belongs to the AB hydrolase superfamily. MenH family.</text>
</comment>
<evidence type="ECO:0000259" key="4">
    <source>
        <dbReference type="Pfam" id="PF00561"/>
    </source>
</evidence>
<keyword evidence="6" id="KW-1185">Reference proteome</keyword>
<protein>
    <recommendedName>
        <fullName evidence="3">Putative 2-succinyl-6-hydroxy-2,4-cyclohexadiene-1-carboxylate synthase</fullName>
        <shortName evidence="3">SHCHC synthase</shortName>
        <ecNumber evidence="3">4.2.99.20</ecNumber>
    </recommendedName>
</protein>
<sequence length="264" mass="29574">MDKQVSVQGYPYDVQIVGNGQPTWVFLHGFLGSQTEFQHIEPHGTRIYVNLKGFGVHAPIVETNDMAVEKQVAELHELLQTLELTHVNLVGYSMGARLALSYALIYPELIEQLILESGTAGLQTSEERAERRAKDERLAQRLETNGMADFVTMWENLPLFATQTELTDEVQQHVRQQRLRQQPANMAASLRAFGTGSMPNHWQNLATLTIPTTIITGSVDEKFTNLGQALVAEIPTSKQIVVPDVGHNVHLEAPKRFVELLNRL</sequence>
<dbReference type="EMBL" id="JAOZFE010000001">
    <property type="protein sequence ID" value="MCW0952544.1"/>
    <property type="molecule type" value="Genomic_DNA"/>
</dbReference>
<evidence type="ECO:0000313" key="6">
    <source>
        <dbReference type="Proteomes" id="UP001526225"/>
    </source>
</evidence>
<dbReference type="Pfam" id="PF00561">
    <property type="entry name" value="Abhydrolase_1"/>
    <property type="match status" value="1"/>
</dbReference>
<name>A0ABT3E2B2_9LACO</name>
<dbReference type="PANTHER" id="PTHR42916:SF1">
    <property type="entry name" value="PROTEIN PHYLLO, CHLOROPLASTIC"/>
    <property type="match status" value="1"/>
</dbReference>
<dbReference type="SUPFAM" id="SSF53474">
    <property type="entry name" value="alpha/beta-Hydrolases"/>
    <property type="match status" value="1"/>
</dbReference>
<dbReference type="Gene3D" id="3.40.50.1820">
    <property type="entry name" value="alpha/beta hydrolase"/>
    <property type="match status" value="1"/>
</dbReference>
<accession>A0ABT3E2B2</accession>
<gene>
    <name evidence="3 5" type="primary">menH</name>
    <name evidence="5" type="ORF">OIT44_00340</name>
</gene>
<evidence type="ECO:0000256" key="3">
    <source>
        <dbReference type="HAMAP-Rule" id="MF_01660"/>
    </source>
</evidence>
<comment type="pathway">
    <text evidence="3">Quinol/quinone metabolism; menaquinone biosynthesis.</text>
</comment>
<comment type="catalytic activity">
    <reaction evidence="3">
        <text>5-enolpyruvoyl-6-hydroxy-2-succinyl-cyclohex-3-ene-1-carboxylate = (1R,6R)-6-hydroxy-2-succinyl-cyclohexa-2,4-diene-1-carboxylate + pyruvate</text>
        <dbReference type="Rhea" id="RHEA:25597"/>
        <dbReference type="ChEBI" id="CHEBI:15361"/>
        <dbReference type="ChEBI" id="CHEBI:58689"/>
        <dbReference type="ChEBI" id="CHEBI:58818"/>
        <dbReference type="EC" id="4.2.99.20"/>
    </reaction>
</comment>
<dbReference type="InterPro" id="IPR029058">
    <property type="entry name" value="AB_hydrolase_fold"/>
</dbReference>
<comment type="subunit">
    <text evidence="3">Monomer.</text>
</comment>
<comment type="function">
    <text evidence="3">Catalyzes a proton abstraction reaction that results in 2,5-elimination of pyruvate from 2-succinyl-5-enolpyruvyl-6-hydroxy-3-cyclohexene-1-carboxylate (SEPHCHC) and the formation of 2-succinyl-6-hydroxy-2,4-cyclohexadiene-1-carboxylate (SHCHC).</text>
</comment>
<dbReference type="PANTHER" id="PTHR42916">
    <property type="entry name" value="2-SUCCINYL-5-ENOLPYRUVYL-6-HYDROXY-3-CYCLOHEXENE-1-CARBOXYLATE SYNTHASE"/>
    <property type="match status" value="1"/>
</dbReference>
<dbReference type="EC" id="4.2.99.20" evidence="3"/>
<dbReference type="InterPro" id="IPR022485">
    <property type="entry name" value="SHCHC_synthase_MenH"/>
</dbReference>
<comment type="pathway">
    <text evidence="3">Quinol/quinone metabolism; 1,4-dihydroxy-2-naphthoate biosynthesis; 1,4-dihydroxy-2-naphthoate from chorismate: step 3/7.</text>
</comment>
<evidence type="ECO:0000313" key="5">
    <source>
        <dbReference type="EMBL" id="MCW0952544.1"/>
    </source>
</evidence>
<evidence type="ECO:0000256" key="1">
    <source>
        <dbReference type="ARBA" id="ARBA00022428"/>
    </source>
</evidence>
<dbReference type="HAMAP" id="MF_01660">
    <property type="entry name" value="MenH"/>
    <property type="match status" value="1"/>
</dbReference>
<dbReference type="RefSeq" id="WP_213408716.1">
    <property type="nucleotide sequence ID" value="NZ_CP074441.1"/>
</dbReference>
<dbReference type="Proteomes" id="UP001526225">
    <property type="component" value="Unassembled WGS sequence"/>
</dbReference>
<comment type="caution">
    <text evidence="5">The sequence shown here is derived from an EMBL/GenBank/DDBJ whole genome shotgun (WGS) entry which is preliminary data.</text>
</comment>
<evidence type="ECO:0000256" key="2">
    <source>
        <dbReference type="ARBA" id="ARBA00023239"/>
    </source>
</evidence>
<proteinExistence type="inferred from homology"/>
<dbReference type="NCBIfam" id="TIGR03695">
    <property type="entry name" value="menH_SHCHC"/>
    <property type="match status" value="1"/>
</dbReference>
<reference evidence="5 6" key="1">
    <citation type="submission" date="2022-10" db="EMBL/GenBank/DDBJ databases">
        <title>Weissella fermenti sp. nov., isolated from fermented cabbage.</title>
        <authorList>
            <person name="Lee J.K."/>
            <person name="Baek J.H."/>
            <person name="Choi D.G."/>
            <person name="Kim J.M."/>
            <person name="Jeon C.O."/>
        </authorList>
    </citation>
    <scope>NUCLEOTIDE SEQUENCE [LARGE SCALE GENOMIC DNA]</scope>
    <source>
        <strain evidence="5 6">KACC 18534</strain>
    </source>
</reference>
<dbReference type="InterPro" id="IPR000073">
    <property type="entry name" value="AB_hydrolase_1"/>
</dbReference>
<keyword evidence="2 3" id="KW-0456">Lyase</keyword>
<organism evidence="5 6">
    <name type="scientific">Weissella ceti</name>
    <dbReference type="NCBI Taxonomy" id="759620"/>
    <lineage>
        <taxon>Bacteria</taxon>
        <taxon>Bacillati</taxon>
        <taxon>Bacillota</taxon>
        <taxon>Bacilli</taxon>
        <taxon>Lactobacillales</taxon>
        <taxon>Lactobacillaceae</taxon>
        <taxon>Weissella</taxon>
    </lineage>
</organism>
<keyword evidence="1 3" id="KW-0474">Menaquinone biosynthesis</keyword>